<dbReference type="Gene3D" id="1.25.40.10">
    <property type="entry name" value="Tetratricopeptide repeat domain"/>
    <property type="match status" value="5"/>
</dbReference>
<dbReference type="PANTHER" id="PTHR45586">
    <property type="entry name" value="TPR REPEAT-CONTAINING PROTEIN PA4667"/>
    <property type="match status" value="1"/>
</dbReference>
<keyword evidence="1" id="KW-0677">Repeat</keyword>
<dbReference type="InterPro" id="IPR051012">
    <property type="entry name" value="CellSynth/LPSAsmb/PSIAsmb"/>
</dbReference>
<dbReference type="AlphaFoldDB" id="A0A7S3XVB2"/>
<feature type="chain" id="PRO_5030633521" description="PEP-CTERM system TPR-repeat protein PrsT" evidence="3">
    <location>
        <begin position="26"/>
        <end position="935"/>
    </location>
</feature>
<protein>
    <recommendedName>
        <fullName evidence="5">PEP-CTERM system TPR-repeat protein PrsT</fullName>
    </recommendedName>
</protein>
<reference evidence="4" key="1">
    <citation type="submission" date="2021-01" db="EMBL/GenBank/DDBJ databases">
        <authorList>
            <person name="Corre E."/>
            <person name="Pelletier E."/>
            <person name="Niang G."/>
            <person name="Scheremetjew M."/>
            <person name="Finn R."/>
            <person name="Kale V."/>
            <person name="Holt S."/>
            <person name="Cochrane G."/>
            <person name="Meng A."/>
            <person name="Brown T."/>
            <person name="Cohen L."/>
        </authorList>
    </citation>
    <scope>NUCLEOTIDE SEQUENCE</scope>
    <source>
        <strain evidence="4">CCMP3107</strain>
    </source>
</reference>
<dbReference type="PANTHER" id="PTHR45586:SF1">
    <property type="entry name" value="LIPOPOLYSACCHARIDE ASSEMBLY PROTEIN B"/>
    <property type="match status" value="1"/>
</dbReference>
<dbReference type="EMBL" id="HBIU01025891">
    <property type="protein sequence ID" value="CAE0633281.1"/>
    <property type="molecule type" value="Transcribed_RNA"/>
</dbReference>
<proteinExistence type="predicted"/>
<keyword evidence="2" id="KW-0802">TPR repeat</keyword>
<dbReference type="SMART" id="SM00028">
    <property type="entry name" value="TPR"/>
    <property type="match status" value="13"/>
</dbReference>
<dbReference type="SUPFAM" id="SSF48452">
    <property type="entry name" value="TPR-like"/>
    <property type="match status" value="4"/>
</dbReference>
<dbReference type="InterPro" id="IPR014266">
    <property type="entry name" value="PEP-CTERM_TPR_PrsT"/>
</dbReference>
<accession>A0A7S3XVB2</accession>
<dbReference type="Pfam" id="PF14559">
    <property type="entry name" value="TPR_19"/>
    <property type="match status" value="5"/>
</dbReference>
<sequence length="935" mass="100256">MTRHPASFSGLLAALLIATAPIALAQDATKAARFYEDALQRYEKRDIPGAIIQLKNALQVDKTQLPVHVLLGKALLADSQPAAAAFELGEAIRLGVNRAEVAVALAMALNAQGKQPEVLDDPRLQPAGLPPGIQAQLLLQRSLAQSDLGDAKAALASVLAARALSPDDANTWVAEVPLRIRSRQFSEAMAAADHAIKRSPDNAEAIYQRASILHASGQIAPALAGYEQAIKVDAKHGESHLARAGLLVDLNRDSDALAEINTLQGLLPNDPRGAYLRAVLAERAGDQSAARTALKKVTDLLDPVPIEYIRYRPQLLMLNGLAHYSLGELEKSKPFLELASRQQPGSPLVKLLAQVALTEPNVGRAVELLDGYVKARPGDGQALLMLASAYMSQGHHTRAAQLMQDALKAKDSPEYRTTLGLSLLQSGQASMAEDQLARAYKADPKQTYAGLALVTVYLRNAQLTKALAVADSLARANPNSATVLMVQAFAKTQARDYAGGRAGYEKALKLDPNQQEAKLGLARIDAVTGNFDAANKRLRAALKSDERNTAILFELALMHELWGKDEEALKWLESTVAASGPQETRANFALVAWHLRKGQPARAVEAAKLLLSKLPDDVDALQAYAGAQLANGDAAGAKTTLTNAARRAAFDAPRLLAVARQQVAAQDLKGAAYSVEKALSGSPTDPEAIGMMSSIELAQGNLAQAEQRAKQVVEASPRSPLGYNLLAEVAMRRGQGAVALDALRKANDIDKSSLSLVRLMRAQAQQGSYKAALDAAENWLKKNPADATVRSTSAELLVRAKDFDAARRQYETLVKRNPNDAGVLNNLANVLIELKDPAAVDVAERALKFEPRNPVYLDTAGWASHRQDKTDRALQLLREARLRAPENPDIRYHLAVVLAKTGRKDEARDELGAALKTGSAFASAPEAKQLLATLN</sequence>
<evidence type="ECO:0000256" key="3">
    <source>
        <dbReference type="SAM" id="SignalP"/>
    </source>
</evidence>
<dbReference type="InterPro" id="IPR019734">
    <property type="entry name" value="TPR_rpt"/>
</dbReference>
<evidence type="ECO:0000256" key="1">
    <source>
        <dbReference type="ARBA" id="ARBA00022737"/>
    </source>
</evidence>
<organism evidence="4">
    <name type="scientific">Heterosigma akashiwo</name>
    <name type="common">Chromophytic alga</name>
    <name type="synonym">Heterosigma carterae</name>
    <dbReference type="NCBI Taxonomy" id="2829"/>
    <lineage>
        <taxon>Eukaryota</taxon>
        <taxon>Sar</taxon>
        <taxon>Stramenopiles</taxon>
        <taxon>Ochrophyta</taxon>
        <taxon>Raphidophyceae</taxon>
        <taxon>Chattonellales</taxon>
        <taxon>Chattonellaceae</taxon>
        <taxon>Heterosigma</taxon>
    </lineage>
</organism>
<keyword evidence="3" id="KW-0732">Signal</keyword>
<dbReference type="Pfam" id="PF13432">
    <property type="entry name" value="TPR_16"/>
    <property type="match status" value="1"/>
</dbReference>
<dbReference type="NCBIfam" id="TIGR02917">
    <property type="entry name" value="PEP_TPR_lipo"/>
    <property type="match status" value="1"/>
</dbReference>
<gene>
    <name evidence="4" type="ORF">HAKA00212_LOCUS11994</name>
</gene>
<evidence type="ECO:0000256" key="2">
    <source>
        <dbReference type="ARBA" id="ARBA00022803"/>
    </source>
</evidence>
<dbReference type="InterPro" id="IPR011990">
    <property type="entry name" value="TPR-like_helical_dom_sf"/>
</dbReference>
<name>A0A7S3XVB2_HETAK</name>
<evidence type="ECO:0000313" key="4">
    <source>
        <dbReference type="EMBL" id="CAE0633281.1"/>
    </source>
</evidence>
<feature type="signal peptide" evidence="3">
    <location>
        <begin position="1"/>
        <end position="25"/>
    </location>
</feature>
<dbReference type="Pfam" id="PF13181">
    <property type="entry name" value="TPR_8"/>
    <property type="match status" value="1"/>
</dbReference>
<evidence type="ECO:0008006" key="5">
    <source>
        <dbReference type="Google" id="ProtNLM"/>
    </source>
</evidence>